<gene>
    <name evidence="3" type="ORF">HMPREF1650_01180</name>
</gene>
<feature type="compositionally biased region" description="Basic and acidic residues" evidence="1">
    <location>
        <begin position="16"/>
        <end position="29"/>
    </location>
</feature>
<evidence type="ECO:0000256" key="1">
    <source>
        <dbReference type="SAM" id="MobiDB-lite"/>
    </source>
</evidence>
<keyword evidence="2" id="KW-0472">Membrane</keyword>
<keyword evidence="2" id="KW-1133">Transmembrane helix</keyword>
<proteinExistence type="predicted"/>
<accession>A0A095Y967</accession>
<dbReference type="RefSeq" id="WP_035119885.1">
    <property type="nucleotide sequence ID" value="NZ_JRNE01000012.1"/>
</dbReference>
<comment type="caution">
    <text evidence="3">The sequence shown here is derived from an EMBL/GenBank/DDBJ whole genome shotgun (WGS) entry which is preliminary data.</text>
</comment>
<dbReference type="AlphaFoldDB" id="A0A095Y967"/>
<name>A0A095Y967_9CORY</name>
<feature type="region of interest" description="Disordered" evidence="1">
    <location>
        <begin position="1"/>
        <end position="33"/>
    </location>
</feature>
<dbReference type="EMBL" id="JRNE01000012">
    <property type="protein sequence ID" value="KGF18773.1"/>
    <property type="molecule type" value="Genomic_DNA"/>
</dbReference>
<feature type="transmembrane region" description="Helical" evidence="2">
    <location>
        <begin position="52"/>
        <end position="71"/>
    </location>
</feature>
<organism evidence="3 4">
    <name type="scientific">Corynebacterium freneyi DNF00450</name>
    <dbReference type="NCBI Taxonomy" id="1287475"/>
    <lineage>
        <taxon>Bacteria</taxon>
        <taxon>Bacillati</taxon>
        <taxon>Actinomycetota</taxon>
        <taxon>Actinomycetes</taxon>
        <taxon>Mycobacteriales</taxon>
        <taxon>Corynebacteriaceae</taxon>
        <taxon>Corynebacterium</taxon>
    </lineage>
</organism>
<dbReference type="eggNOG" id="ENOG5031H7F">
    <property type="taxonomic scope" value="Bacteria"/>
</dbReference>
<keyword evidence="2" id="KW-0812">Transmembrane</keyword>
<evidence type="ECO:0000313" key="3">
    <source>
        <dbReference type="EMBL" id="KGF18773.1"/>
    </source>
</evidence>
<evidence type="ECO:0000313" key="4">
    <source>
        <dbReference type="Proteomes" id="UP000029548"/>
    </source>
</evidence>
<feature type="transmembrane region" description="Helical" evidence="2">
    <location>
        <begin position="77"/>
        <end position="96"/>
    </location>
</feature>
<sequence>MDDRNYGPADGNMDLSGRHFGDGPPRDDAPGPADDFDLAAFTRSLDGDAAGFGVWSIIAGGVLVALTVLAFVYGWPLWTVIPCILGLIGLGVVGMLRRPPVAPLELTAAERERVRRVLDEHGARAAVALVRALYPDESSVAATKTVRLLLERS</sequence>
<protein>
    <submittedName>
        <fullName evidence="3">Uncharacterized protein</fullName>
    </submittedName>
</protein>
<reference evidence="3 4" key="1">
    <citation type="submission" date="2014-07" db="EMBL/GenBank/DDBJ databases">
        <authorList>
            <person name="McCorrison J."/>
            <person name="Sanka R."/>
            <person name="Torralba M."/>
            <person name="Gillis M."/>
            <person name="Haft D.H."/>
            <person name="Methe B."/>
            <person name="Sutton G."/>
            <person name="Nelson K.E."/>
        </authorList>
    </citation>
    <scope>NUCLEOTIDE SEQUENCE [LARGE SCALE GENOMIC DNA]</scope>
    <source>
        <strain evidence="3 4">DNF00450</strain>
    </source>
</reference>
<evidence type="ECO:0000256" key="2">
    <source>
        <dbReference type="SAM" id="Phobius"/>
    </source>
</evidence>
<dbReference type="Proteomes" id="UP000029548">
    <property type="component" value="Unassembled WGS sequence"/>
</dbReference>